<feature type="signal peptide" evidence="1">
    <location>
        <begin position="1"/>
        <end position="19"/>
    </location>
</feature>
<feature type="chain" id="PRO_5040286450" evidence="1">
    <location>
        <begin position="20"/>
        <end position="138"/>
    </location>
</feature>
<name>A0A9P4QL17_9PLEO</name>
<dbReference type="EMBL" id="ML996379">
    <property type="protein sequence ID" value="KAF2726859.1"/>
    <property type="molecule type" value="Genomic_DNA"/>
</dbReference>
<organism evidence="2 3">
    <name type="scientific">Polyplosphaeria fusca</name>
    <dbReference type="NCBI Taxonomy" id="682080"/>
    <lineage>
        <taxon>Eukaryota</taxon>
        <taxon>Fungi</taxon>
        <taxon>Dikarya</taxon>
        <taxon>Ascomycota</taxon>
        <taxon>Pezizomycotina</taxon>
        <taxon>Dothideomycetes</taxon>
        <taxon>Pleosporomycetidae</taxon>
        <taxon>Pleosporales</taxon>
        <taxon>Tetraplosphaeriaceae</taxon>
        <taxon>Polyplosphaeria</taxon>
    </lineage>
</organism>
<gene>
    <name evidence="2" type="ORF">EJ04DRAFT_570887</name>
</gene>
<evidence type="ECO:0000313" key="2">
    <source>
        <dbReference type="EMBL" id="KAF2726859.1"/>
    </source>
</evidence>
<proteinExistence type="predicted"/>
<protein>
    <submittedName>
        <fullName evidence="2">Uncharacterized protein</fullName>
    </submittedName>
</protein>
<evidence type="ECO:0000256" key="1">
    <source>
        <dbReference type="SAM" id="SignalP"/>
    </source>
</evidence>
<dbReference type="AlphaFoldDB" id="A0A9P4QL17"/>
<comment type="caution">
    <text evidence="2">The sequence shown here is derived from an EMBL/GenBank/DDBJ whole genome shotgun (WGS) entry which is preliminary data.</text>
</comment>
<sequence length="138" mass="15268">MRFIQLSLSLLATIATVASAPNTNTPPVPDLPSNSPDKNTTGPYGAWIPKTACGYYKPNVGDYPKLFNTDWLCTYMGTVSIGLFAIQNGCQCYFWTEPTCNPGDPVFDAWGPFSDEFNNRNIRWFNCWGTPVPEGKGE</sequence>
<keyword evidence="3" id="KW-1185">Reference proteome</keyword>
<dbReference type="Proteomes" id="UP000799444">
    <property type="component" value="Unassembled WGS sequence"/>
</dbReference>
<keyword evidence="1" id="KW-0732">Signal</keyword>
<evidence type="ECO:0000313" key="3">
    <source>
        <dbReference type="Proteomes" id="UP000799444"/>
    </source>
</evidence>
<reference evidence="2" key="1">
    <citation type="journal article" date="2020" name="Stud. Mycol.">
        <title>101 Dothideomycetes genomes: a test case for predicting lifestyles and emergence of pathogens.</title>
        <authorList>
            <person name="Haridas S."/>
            <person name="Albert R."/>
            <person name="Binder M."/>
            <person name="Bloem J."/>
            <person name="Labutti K."/>
            <person name="Salamov A."/>
            <person name="Andreopoulos B."/>
            <person name="Baker S."/>
            <person name="Barry K."/>
            <person name="Bills G."/>
            <person name="Bluhm B."/>
            <person name="Cannon C."/>
            <person name="Castanera R."/>
            <person name="Culley D."/>
            <person name="Daum C."/>
            <person name="Ezra D."/>
            <person name="Gonzalez J."/>
            <person name="Henrissat B."/>
            <person name="Kuo A."/>
            <person name="Liang C."/>
            <person name="Lipzen A."/>
            <person name="Lutzoni F."/>
            <person name="Magnuson J."/>
            <person name="Mondo S."/>
            <person name="Nolan M."/>
            <person name="Ohm R."/>
            <person name="Pangilinan J."/>
            <person name="Park H.-J."/>
            <person name="Ramirez L."/>
            <person name="Alfaro M."/>
            <person name="Sun H."/>
            <person name="Tritt A."/>
            <person name="Yoshinaga Y."/>
            <person name="Zwiers L.-H."/>
            <person name="Turgeon B."/>
            <person name="Goodwin S."/>
            <person name="Spatafora J."/>
            <person name="Crous P."/>
            <person name="Grigoriev I."/>
        </authorList>
    </citation>
    <scope>NUCLEOTIDE SEQUENCE</scope>
    <source>
        <strain evidence="2">CBS 125425</strain>
    </source>
</reference>
<accession>A0A9P4QL17</accession>